<dbReference type="GO" id="GO:0044716">
    <property type="term" value="F:8-oxo-GDP phosphatase activity"/>
    <property type="evidence" value="ECO:0007669"/>
    <property type="project" value="TreeGrafter"/>
</dbReference>
<comment type="cofactor">
    <cofactor evidence="1">
        <name>Mg(2+)</name>
        <dbReference type="ChEBI" id="CHEBI:18420"/>
    </cofactor>
</comment>
<dbReference type="InterPro" id="IPR015797">
    <property type="entry name" value="NUDIX_hydrolase-like_dom_sf"/>
</dbReference>
<evidence type="ECO:0000256" key="16">
    <source>
        <dbReference type="ARBA" id="ARBA00042798"/>
    </source>
</evidence>
<dbReference type="Gene3D" id="3.90.79.10">
    <property type="entry name" value="Nucleoside Triphosphate Pyrophosphohydrolase"/>
    <property type="match status" value="1"/>
</dbReference>
<dbReference type="CDD" id="cd03425">
    <property type="entry name" value="NUDIX_MutT_NudA_like"/>
    <property type="match status" value="1"/>
</dbReference>
<keyword evidence="6" id="KW-0227">DNA damage</keyword>
<dbReference type="Proteomes" id="UP000317178">
    <property type="component" value="Chromosome"/>
</dbReference>
<evidence type="ECO:0000259" key="17">
    <source>
        <dbReference type="PROSITE" id="PS51462"/>
    </source>
</evidence>
<keyword evidence="5" id="KW-0479">Metal-binding</keyword>
<dbReference type="KEGG" id="plon:Pla110_02180"/>
<evidence type="ECO:0000256" key="1">
    <source>
        <dbReference type="ARBA" id="ARBA00001946"/>
    </source>
</evidence>
<name>A0A518CH66_9PLAN</name>
<evidence type="ECO:0000256" key="4">
    <source>
        <dbReference type="ARBA" id="ARBA00022705"/>
    </source>
</evidence>
<evidence type="ECO:0000256" key="14">
    <source>
        <dbReference type="ARBA" id="ARBA00041592"/>
    </source>
</evidence>
<evidence type="ECO:0000313" key="18">
    <source>
        <dbReference type="EMBL" id="QDU78514.1"/>
    </source>
</evidence>
<evidence type="ECO:0000256" key="9">
    <source>
        <dbReference type="ARBA" id="ARBA00023204"/>
    </source>
</evidence>
<dbReference type="GO" id="GO:0006260">
    <property type="term" value="P:DNA replication"/>
    <property type="evidence" value="ECO:0007669"/>
    <property type="project" value="UniProtKB-KW"/>
</dbReference>
<evidence type="ECO:0000256" key="2">
    <source>
        <dbReference type="ARBA" id="ARBA00005582"/>
    </source>
</evidence>
<sequence>MSNEMKLPKRIGIAIVEHDGKYLIGVRQATQTLAGKAEFPGGKCLPEESAADCAVRECQEETGLDVRVQKMIYEIEHRYSHDVVALQFWLCELIDTDKADSLAPFVWRSREELTELDFPDANGPVIQLLLETESA</sequence>
<feature type="domain" description="Nudix hydrolase" evidence="17">
    <location>
        <begin position="6"/>
        <end position="131"/>
    </location>
</feature>
<dbReference type="GO" id="GO:0044715">
    <property type="term" value="F:8-oxo-dGDP phosphatase activity"/>
    <property type="evidence" value="ECO:0007669"/>
    <property type="project" value="TreeGrafter"/>
</dbReference>
<dbReference type="PANTHER" id="PTHR47707:SF1">
    <property type="entry name" value="NUDIX HYDROLASE FAMILY PROTEIN"/>
    <property type="match status" value="1"/>
</dbReference>
<evidence type="ECO:0000256" key="8">
    <source>
        <dbReference type="ARBA" id="ARBA00022842"/>
    </source>
</evidence>
<keyword evidence="19" id="KW-1185">Reference proteome</keyword>
<comment type="catalytic activity">
    <reaction evidence="10">
        <text>8-oxo-dGTP + H2O = 8-oxo-dGMP + diphosphate + H(+)</text>
        <dbReference type="Rhea" id="RHEA:31575"/>
        <dbReference type="ChEBI" id="CHEBI:15377"/>
        <dbReference type="ChEBI" id="CHEBI:15378"/>
        <dbReference type="ChEBI" id="CHEBI:33019"/>
        <dbReference type="ChEBI" id="CHEBI:63224"/>
        <dbReference type="ChEBI" id="CHEBI:77896"/>
        <dbReference type="EC" id="3.6.1.55"/>
    </reaction>
</comment>
<keyword evidence="8" id="KW-0460">Magnesium</keyword>
<keyword evidence="7 18" id="KW-0378">Hydrolase</keyword>
<keyword evidence="9" id="KW-0234">DNA repair</keyword>
<keyword evidence="4" id="KW-0235">DNA replication</keyword>
<dbReference type="GO" id="GO:0008413">
    <property type="term" value="F:8-oxo-7,8-dihydroguanosine triphosphate pyrophosphatase activity"/>
    <property type="evidence" value="ECO:0007669"/>
    <property type="project" value="TreeGrafter"/>
</dbReference>
<dbReference type="AlphaFoldDB" id="A0A518CH66"/>
<evidence type="ECO:0000256" key="12">
    <source>
        <dbReference type="ARBA" id="ARBA00038905"/>
    </source>
</evidence>
<evidence type="ECO:0000256" key="3">
    <source>
        <dbReference type="ARBA" id="ARBA00022457"/>
    </source>
</evidence>
<evidence type="ECO:0000313" key="19">
    <source>
        <dbReference type="Proteomes" id="UP000317178"/>
    </source>
</evidence>
<dbReference type="EC" id="3.6.1.55" evidence="12"/>
<dbReference type="GO" id="GO:0035539">
    <property type="term" value="F:8-oxo-7,8-dihydrodeoxyguanosine triphosphate pyrophosphatase activity"/>
    <property type="evidence" value="ECO:0007669"/>
    <property type="project" value="UniProtKB-EC"/>
</dbReference>
<dbReference type="GO" id="GO:0006281">
    <property type="term" value="P:DNA repair"/>
    <property type="evidence" value="ECO:0007669"/>
    <property type="project" value="UniProtKB-KW"/>
</dbReference>
<proteinExistence type="inferred from homology"/>
<evidence type="ECO:0000256" key="6">
    <source>
        <dbReference type="ARBA" id="ARBA00022763"/>
    </source>
</evidence>
<dbReference type="SUPFAM" id="SSF55811">
    <property type="entry name" value="Nudix"/>
    <property type="match status" value="1"/>
</dbReference>
<accession>A0A518CH66</accession>
<gene>
    <name evidence="18" type="primary">mutT</name>
    <name evidence="18" type="ORF">Pla110_02180</name>
</gene>
<protein>
    <recommendedName>
        <fullName evidence="13">8-oxo-dGTP diphosphatase</fullName>
        <ecNumber evidence="12">3.6.1.55</ecNumber>
    </recommendedName>
    <alternativeName>
        <fullName evidence="16">7,8-dihydro-8-oxoguanine-triphosphatase</fullName>
    </alternativeName>
    <alternativeName>
        <fullName evidence="15">Mutator protein MutT</fullName>
    </alternativeName>
    <alternativeName>
        <fullName evidence="14">dGTP pyrophosphohydrolase</fullName>
    </alternativeName>
</protein>
<dbReference type="EMBL" id="CP036281">
    <property type="protein sequence ID" value="QDU78514.1"/>
    <property type="molecule type" value="Genomic_DNA"/>
</dbReference>
<evidence type="ECO:0000256" key="5">
    <source>
        <dbReference type="ARBA" id="ARBA00022723"/>
    </source>
</evidence>
<evidence type="ECO:0000256" key="10">
    <source>
        <dbReference type="ARBA" id="ARBA00035861"/>
    </source>
</evidence>
<reference evidence="18 19" key="1">
    <citation type="submission" date="2019-02" db="EMBL/GenBank/DDBJ databases">
        <title>Deep-cultivation of Planctomycetes and their phenomic and genomic characterization uncovers novel biology.</title>
        <authorList>
            <person name="Wiegand S."/>
            <person name="Jogler M."/>
            <person name="Boedeker C."/>
            <person name="Pinto D."/>
            <person name="Vollmers J."/>
            <person name="Rivas-Marin E."/>
            <person name="Kohn T."/>
            <person name="Peeters S.H."/>
            <person name="Heuer A."/>
            <person name="Rast P."/>
            <person name="Oberbeckmann S."/>
            <person name="Bunk B."/>
            <person name="Jeske O."/>
            <person name="Meyerdierks A."/>
            <person name="Storesund J.E."/>
            <person name="Kallscheuer N."/>
            <person name="Luecker S."/>
            <person name="Lage O.M."/>
            <person name="Pohl T."/>
            <person name="Merkel B.J."/>
            <person name="Hornburger P."/>
            <person name="Mueller R.-W."/>
            <person name="Bruemmer F."/>
            <person name="Labrenz M."/>
            <person name="Spormann A.M."/>
            <person name="Op den Camp H."/>
            <person name="Overmann J."/>
            <person name="Amann R."/>
            <person name="Jetten M.S.M."/>
            <person name="Mascher T."/>
            <person name="Medema M.H."/>
            <person name="Devos D.P."/>
            <person name="Kaster A.-K."/>
            <person name="Ovreas L."/>
            <person name="Rohde M."/>
            <person name="Galperin M.Y."/>
            <person name="Jogler C."/>
        </authorList>
    </citation>
    <scope>NUCLEOTIDE SEQUENCE [LARGE SCALE GENOMIC DNA]</scope>
    <source>
        <strain evidence="18 19">Pla110</strain>
    </source>
</reference>
<evidence type="ECO:0000256" key="7">
    <source>
        <dbReference type="ARBA" id="ARBA00022801"/>
    </source>
</evidence>
<dbReference type="InterPro" id="IPR047127">
    <property type="entry name" value="MutT-like"/>
</dbReference>
<dbReference type="InterPro" id="IPR029119">
    <property type="entry name" value="MutY_C"/>
</dbReference>
<evidence type="ECO:0000256" key="13">
    <source>
        <dbReference type="ARBA" id="ARBA00040794"/>
    </source>
</evidence>
<organism evidence="18 19">
    <name type="scientific">Polystyrenella longa</name>
    <dbReference type="NCBI Taxonomy" id="2528007"/>
    <lineage>
        <taxon>Bacteria</taxon>
        <taxon>Pseudomonadati</taxon>
        <taxon>Planctomycetota</taxon>
        <taxon>Planctomycetia</taxon>
        <taxon>Planctomycetales</taxon>
        <taxon>Planctomycetaceae</taxon>
        <taxon>Polystyrenella</taxon>
    </lineage>
</organism>
<dbReference type="GO" id="GO:0046872">
    <property type="term" value="F:metal ion binding"/>
    <property type="evidence" value="ECO:0007669"/>
    <property type="project" value="UniProtKB-KW"/>
</dbReference>
<comment type="catalytic activity">
    <reaction evidence="11">
        <text>8-oxo-GTP + H2O = 8-oxo-GMP + diphosphate + H(+)</text>
        <dbReference type="Rhea" id="RHEA:67616"/>
        <dbReference type="ChEBI" id="CHEBI:15377"/>
        <dbReference type="ChEBI" id="CHEBI:15378"/>
        <dbReference type="ChEBI" id="CHEBI:33019"/>
        <dbReference type="ChEBI" id="CHEBI:143553"/>
        <dbReference type="ChEBI" id="CHEBI:145694"/>
    </reaction>
</comment>
<dbReference type="OrthoDB" id="9810648at2"/>
<dbReference type="RefSeq" id="WP_144992335.1">
    <property type="nucleotide sequence ID" value="NZ_CP036281.1"/>
</dbReference>
<dbReference type="PROSITE" id="PS51462">
    <property type="entry name" value="NUDIX"/>
    <property type="match status" value="1"/>
</dbReference>
<dbReference type="Pfam" id="PF14815">
    <property type="entry name" value="NUDIX_4"/>
    <property type="match status" value="1"/>
</dbReference>
<evidence type="ECO:0000256" key="15">
    <source>
        <dbReference type="ARBA" id="ARBA00041979"/>
    </source>
</evidence>
<evidence type="ECO:0000256" key="11">
    <source>
        <dbReference type="ARBA" id="ARBA00036904"/>
    </source>
</evidence>
<dbReference type="InterPro" id="IPR000086">
    <property type="entry name" value="NUDIX_hydrolase_dom"/>
</dbReference>
<dbReference type="PANTHER" id="PTHR47707">
    <property type="entry name" value="8-OXO-DGTP DIPHOSPHATASE"/>
    <property type="match status" value="1"/>
</dbReference>
<keyword evidence="3" id="KW-0515">Mutator protein</keyword>
<comment type="similarity">
    <text evidence="2">Belongs to the Nudix hydrolase family.</text>
</comment>